<name>A0A2K3DU08_CHLRE</name>
<dbReference type="EMBL" id="CM008965">
    <property type="protein sequence ID" value="PNW84030.1"/>
    <property type="molecule type" value="Genomic_DNA"/>
</dbReference>
<dbReference type="PaxDb" id="3055-EDP04103"/>
<protein>
    <submittedName>
        <fullName evidence="1">Uncharacterized protein</fullName>
    </submittedName>
</protein>
<gene>
    <name evidence="1" type="ORF">CHLRE_04g218350v5</name>
</gene>
<proteinExistence type="predicted"/>
<dbReference type="Gramene" id="PNW84031">
    <property type="protein sequence ID" value="PNW84031"/>
    <property type="gene ID" value="CHLRE_04g218350v5"/>
</dbReference>
<organism evidence="1 2">
    <name type="scientific">Chlamydomonas reinhardtii</name>
    <name type="common">Chlamydomonas smithii</name>
    <dbReference type="NCBI Taxonomy" id="3055"/>
    <lineage>
        <taxon>Eukaryota</taxon>
        <taxon>Viridiplantae</taxon>
        <taxon>Chlorophyta</taxon>
        <taxon>core chlorophytes</taxon>
        <taxon>Chlorophyceae</taxon>
        <taxon>CS clade</taxon>
        <taxon>Chlamydomonadales</taxon>
        <taxon>Chlamydomonadaceae</taxon>
        <taxon>Chlamydomonas</taxon>
    </lineage>
</organism>
<dbReference type="KEGG" id="cre:CHLRE_04g218350v5"/>
<dbReference type="EMBL" id="CM008965">
    <property type="protein sequence ID" value="PNW84031.1"/>
    <property type="molecule type" value="Genomic_DNA"/>
</dbReference>
<dbReference type="RefSeq" id="XP_042925188.1">
    <property type="nucleotide sequence ID" value="XM_043061837.1"/>
</dbReference>
<dbReference type="RefSeq" id="XP_042925189.1">
    <property type="nucleotide sequence ID" value="XM_043061836.1"/>
</dbReference>
<dbReference type="Proteomes" id="UP000006906">
    <property type="component" value="Chromosome 4"/>
</dbReference>
<dbReference type="OrthoDB" id="3017231at2759"/>
<evidence type="ECO:0000313" key="1">
    <source>
        <dbReference type="EMBL" id="PNW84030.1"/>
    </source>
</evidence>
<keyword evidence="2" id="KW-1185">Reference proteome</keyword>
<sequence length="131" mass="15081">MDAPIVPEFTFHHIRGKFNRLWWRVSWKLRTGKFITMSFLLDTGAPKHMYLCDKALRALEKDGQMAEDADLDIQYTTLLGRKCPVEPPAVHQPAANIIGLKLLMRFGLRLYNEHPFFSFSSDIPYLDAAAQ</sequence>
<dbReference type="ExpressionAtlas" id="A0A2K3DU08">
    <property type="expression patterns" value="baseline and differential"/>
</dbReference>
<reference evidence="1 2" key="1">
    <citation type="journal article" date="2007" name="Science">
        <title>The Chlamydomonas genome reveals the evolution of key animal and plant functions.</title>
        <authorList>
            <person name="Merchant S.S."/>
            <person name="Prochnik S.E."/>
            <person name="Vallon O."/>
            <person name="Harris E.H."/>
            <person name="Karpowicz S.J."/>
            <person name="Witman G.B."/>
            <person name="Terry A."/>
            <person name="Salamov A."/>
            <person name="Fritz-Laylin L.K."/>
            <person name="Marechal-Drouard L."/>
            <person name="Marshall W.F."/>
            <person name="Qu L.H."/>
            <person name="Nelson D.R."/>
            <person name="Sanderfoot A.A."/>
            <person name="Spalding M.H."/>
            <person name="Kapitonov V.V."/>
            <person name="Ren Q."/>
            <person name="Ferris P."/>
            <person name="Lindquist E."/>
            <person name="Shapiro H."/>
            <person name="Lucas S.M."/>
            <person name="Grimwood J."/>
            <person name="Schmutz J."/>
            <person name="Cardol P."/>
            <person name="Cerutti H."/>
            <person name="Chanfreau G."/>
            <person name="Chen C.L."/>
            <person name="Cognat V."/>
            <person name="Croft M.T."/>
            <person name="Dent R."/>
            <person name="Dutcher S."/>
            <person name="Fernandez E."/>
            <person name="Fukuzawa H."/>
            <person name="Gonzalez-Ballester D."/>
            <person name="Gonzalez-Halphen D."/>
            <person name="Hallmann A."/>
            <person name="Hanikenne M."/>
            <person name="Hippler M."/>
            <person name="Inwood W."/>
            <person name="Jabbari K."/>
            <person name="Kalanon M."/>
            <person name="Kuras R."/>
            <person name="Lefebvre P.A."/>
            <person name="Lemaire S.D."/>
            <person name="Lobanov A.V."/>
            <person name="Lohr M."/>
            <person name="Manuell A."/>
            <person name="Meier I."/>
            <person name="Mets L."/>
            <person name="Mittag M."/>
            <person name="Mittelmeier T."/>
            <person name="Moroney J.V."/>
            <person name="Moseley J."/>
            <person name="Napoli C."/>
            <person name="Nedelcu A.M."/>
            <person name="Niyogi K."/>
            <person name="Novoselov S.V."/>
            <person name="Paulsen I.T."/>
            <person name="Pazour G."/>
            <person name="Purton S."/>
            <person name="Ral J.P."/>
            <person name="Riano-Pachon D.M."/>
            <person name="Riekhof W."/>
            <person name="Rymarquis L."/>
            <person name="Schroda M."/>
            <person name="Stern D."/>
            <person name="Umen J."/>
            <person name="Willows R."/>
            <person name="Wilson N."/>
            <person name="Zimmer S.L."/>
            <person name="Allmer J."/>
            <person name="Balk J."/>
            <person name="Bisova K."/>
            <person name="Chen C.J."/>
            <person name="Elias M."/>
            <person name="Gendler K."/>
            <person name="Hauser C."/>
            <person name="Lamb M.R."/>
            <person name="Ledford H."/>
            <person name="Long J.C."/>
            <person name="Minagawa J."/>
            <person name="Page M.D."/>
            <person name="Pan J."/>
            <person name="Pootakham W."/>
            <person name="Roje S."/>
            <person name="Rose A."/>
            <person name="Stahlberg E."/>
            <person name="Terauchi A.M."/>
            <person name="Yang P."/>
            <person name="Ball S."/>
            <person name="Bowler C."/>
            <person name="Dieckmann C.L."/>
            <person name="Gladyshev V.N."/>
            <person name="Green P."/>
            <person name="Jorgensen R."/>
            <person name="Mayfield S."/>
            <person name="Mueller-Roeber B."/>
            <person name="Rajamani S."/>
            <person name="Sayre R.T."/>
            <person name="Brokstein P."/>
            <person name="Dubchak I."/>
            <person name="Goodstein D."/>
            <person name="Hornick L."/>
            <person name="Huang Y.W."/>
            <person name="Jhaveri J."/>
            <person name="Luo Y."/>
            <person name="Martinez D."/>
            <person name="Ngau W.C."/>
            <person name="Otillar B."/>
            <person name="Poliakov A."/>
            <person name="Porter A."/>
            <person name="Szajkowski L."/>
            <person name="Werner G."/>
            <person name="Zhou K."/>
            <person name="Grigoriev I.V."/>
            <person name="Rokhsar D.S."/>
            <person name="Grossman A.R."/>
        </authorList>
    </citation>
    <scope>NUCLEOTIDE SEQUENCE [LARGE SCALE GENOMIC DNA]</scope>
    <source>
        <strain evidence="2">CC-503</strain>
        <strain evidence="1">CC-503 cw92 mt+</strain>
    </source>
</reference>
<accession>A0A2K3DU08</accession>
<reference evidence="1" key="2">
    <citation type="submission" date="2017-07" db="EMBL/GenBank/DDBJ databases">
        <title>WGS assembly of Chlamydomonas reinhardtii.</title>
        <authorList>
            <consortium name="Chlamydomonas Annotation Team"/>
            <consortium name="JGI Annotation Team"/>
            <person name="Merchant S.S."/>
            <person name="Prochnik S.E."/>
            <person name="Vallon O."/>
            <person name="Harris E.H."/>
            <person name="Karpowicz S.J."/>
            <person name="Witman G.B."/>
            <person name="Terry A."/>
            <person name="Salamov A."/>
            <person name="Fritz-Laylin L.K."/>
            <person name="Marechal-Drouard L."/>
            <person name="Marshall W.F."/>
            <person name="Qu L.H."/>
            <person name="Nelson D.R."/>
            <person name="Sanderfoot A.A."/>
            <person name="Spalding M.H."/>
            <person name="Kapitonov V.V."/>
            <person name="Ren Q."/>
            <person name="Ferris P."/>
            <person name="Lindquist E."/>
            <person name="Shapiro H."/>
            <person name="Lucas S.M."/>
            <person name="Grimwood J."/>
            <person name="Schmutz J."/>
            <person name="Grigoriev I.V."/>
            <person name="Rokhsar D.S."/>
        </authorList>
    </citation>
    <scope>NUCLEOTIDE SEQUENCE</scope>
    <source>
        <strain evidence="1">CC-503 cw92 mt+</strain>
    </source>
</reference>
<dbReference type="Gramene" id="PNW84030">
    <property type="protein sequence ID" value="PNW84030"/>
    <property type="gene ID" value="CHLRE_04g218350v5"/>
</dbReference>
<evidence type="ECO:0000313" key="2">
    <source>
        <dbReference type="Proteomes" id="UP000006906"/>
    </source>
</evidence>
<dbReference type="AlphaFoldDB" id="A0A2K3DU08"/>
<dbReference type="GeneID" id="66053212"/>